<protein>
    <submittedName>
        <fullName evidence="2">Uncharacterized protein</fullName>
    </submittedName>
</protein>
<dbReference type="STRING" id="243090.RB965"/>
<proteinExistence type="predicted"/>
<accession>Q7UY04</accession>
<dbReference type="KEGG" id="rba:RB965"/>
<keyword evidence="3" id="KW-1185">Reference proteome</keyword>
<dbReference type="EMBL" id="BX294134">
    <property type="protein sequence ID" value="CAD71847.1"/>
    <property type="molecule type" value="Genomic_DNA"/>
</dbReference>
<feature type="transmembrane region" description="Helical" evidence="1">
    <location>
        <begin position="109"/>
        <end position="133"/>
    </location>
</feature>
<name>Q7UY04_RHOBA</name>
<keyword evidence="1" id="KW-1133">Transmembrane helix</keyword>
<dbReference type="AlphaFoldDB" id="Q7UY04"/>
<keyword evidence="1" id="KW-0812">Transmembrane</keyword>
<sequence length="156" mass="17076">MVAEHRIEFGTLFLLQHRGRHCWKVLSNLPNLGSRLLRFGESTSLGSFLFVQMTRKPAAPFLEFLSGLILLVGFGVAFLLLWFVTLVLLAGLLYAGLSVVTNWSVVARIGFSFFAALVILKAVALVGAVFDVIPESWVATNRKTKATSTLPPGERG</sequence>
<feature type="transmembrane region" description="Helical" evidence="1">
    <location>
        <begin position="64"/>
        <end position="97"/>
    </location>
</feature>
<evidence type="ECO:0000313" key="3">
    <source>
        <dbReference type="Proteomes" id="UP000001025"/>
    </source>
</evidence>
<dbReference type="Proteomes" id="UP000001025">
    <property type="component" value="Chromosome"/>
</dbReference>
<gene>
    <name evidence="2" type="ordered locus">RB965</name>
</gene>
<dbReference type="EnsemblBacteria" id="CAD71847">
    <property type="protein sequence ID" value="CAD71847"/>
    <property type="gene ID" value="RB965"/>
</dbReference>
<dbReference type="InParanoid" id="Q7UY04"/>
<evidence type="ECO:0000313" key="2">
    <source>
        <dbReference type="EMBL" id="CAD71847.1"/>
    </source>
</evidence>
<organism evidence="2 3">
    <name type="scientific">Rhodopirellula baltica (strain DSM 10527 / NCIMB 13988 / SH1)</name>
    <dbReference type="NCBI Taxonomy" id="243090"/>
    <lineage>
        <taxon>Bacteria</taxon>
        <taxon>Pseudomonadati</taxon>
        <taxon>Planctomycetota</taxon>
        <taxon>Planctomycetia</taxon>
        <taxon>Pirellulales</taxon>
        <taxon>Pirellulaceae</taxon>
        <taxon>Rhodopirellula</taxon>
    </lineage>
</organism>
<reference evidence="2 3" key="1">
    <citation type="journal article" date="2003" name="Proc. Natl. Acad. Sci. U.S.A.">
        <title>Complete genome sequence of the marine planctomycete Pirellula sp. strain 1.</title>
        <authorList>
            <person name="Gloeckner F.O."/>
            <person name="Kube M."/>
            <person name="Bauer M."/>
            <person name="Teeling H."/>
            <person name="Lombardot T."/>
            <person name="Ludwig W."/>
            <person name="Gade D."/>
            <person name="Beck A."/>
            <person name="Borzym K."/>
            <person name="Heitmann K."/>
            <person name="Rabus R."/>
            <person name="Schlesner H."/>
            <person name="Amann R."/>
            <person name="Reinhardt R."/>
        </authorList>
    </citation>
    <scope>NUCLEOTIDE SEQUENCE [LARGE SCALE GENOMIC DNA]</scope>
    <source>
        <strain evidence="3">DSM 10527 / NCIMB 13988 / SH1</strain>
    </source>
</reference>
<dbReference type="HOGENOM" id="CLU_1685201_0_0_0"/>
<evidence type="ECO:0000256" key="1">
    <source>
        <dbReference type="SAM" id="Phobius"/>
    </source>
</evidence>
<dbReference type="PATRIC" id="fig|243090.15.peg.453"/>
<keyword evidence="1" id="KW-0472">Membrane</keyword>